<protein>
    <submittedName>
        <fullName evidence="2">Uncharacterized protein</fullName>
    </submittedName>
</protein>
<name>A0A9X2WGI3_9GAMM</name>
<dbReference type="EMBL" id="JAOANI010000020">
    <property type="protein sequence ID" value="MCT7359925.1"/>
    <property type="molecule type" value="Genomic_DNA"/>
</dbReference>
<feature type="transmembrane region" description="Helical" evidence="1">
    <location>
        <begin position="37"/>
        <end position="56"/>
    </location>
</feature>
<keyword evidence="3" id="KW-1185">Reference proteome</keyword>
<evidence type="ECO:0000256" key="1">
    <source>
        <dbReference type="SAM" id="Phobius"/>
    </source>
</evidence>
<gene>
    <name evidence="2" type="ORF">NYR02_12975</name>
</gene>
<proteinExistence type="predicted"/>
<keyword evidence="1" id="KW-1133">Transmembrane helix</keyword>
<feature type="transmembrane region" description="Helical" evidence="1">
    <location>
        <begin position="68"/>
        <end position="90"/>
    </location>
</feature>
<keyword evidence="1" id="KW-0472">Membrane</keyword>
<sequence length="93" mass="9755">MKRDIYQTFIGAKGVAFAWIGAAIGPIFLVIGLEPGYRVHLVIGVVSLLLVAASILDGVRALRAKSWSGVIAFAVVPVMLLAGGVVLAFMDES</sequence>
<comment type="caution">
    <text evidence="2">The sequence shown here is derived from an EMBL/GenBank/DDBJ whole genome shotgun (WGS) entry which is preliminary data.</text>
</comment>
<organism evidence="2 3">
    <name type="scientific">Thalassolituus pacificus</name>
    <dbReference type="NCBI Taxonomy" id="2975440"/>
    <lineage>
        <taxon>Bacteria</taxon>
        <taxon>Pseudomonadati</taxon>
        <taxon>Pseudomonadota</taxon>
        <taxon>Gammaproteobacteria</taxon>
        <taxon>Oceanospirillales</taxon>
        <taxon>Oceanospirillaceae</taxon>
        <taxon>Thalassolituus</taxon>
    </lineage>
</organism>
<accession>A0A9X2WGI3</accession>
<evidence type="ECO:0000313" key="2">
    <source>
        <dbReference type="EMBL" id="MCT7359925.1"/>
    </source>
</evidence>
<dbReference type="AlphaFoldDB" id="A0A9X2WGI3"/>
<feature type="transmembrane region" description="Helical" evidence="1">
    <location>
        <begin position="12"/>
        <end position="31"/>
    </location>
</feature>
<dbReference type="Proteomes" id="UP001147830">
    <property type="component" value="Unassembled WGS sequence"/>
</dbReference>
<keyword evidence="1" id="KW-0812">Transmembrane</keyword>
<dbReference type="RefSeq" id="WP_260976788.1">
    <property type="nucleotide sequence ID" value="NZ_JAOANI010000020.1"/>
</dbReference>
<reference evidence="2" key="1">
    <citation type="journal article" date="2022" name="Front. Microbiol.">
        <title>Genome-based taxonomic rearrangement of Oceanobacter-related bacteria including the description of Thalassolituus hydrocarbonoclasticus sp. nov. and Thalassolituus pacificus sp. nov. and emended description of the genus Thalassolituus.</title>
        <authorList>
            <person name="Dong C."/>
            <person name="Wei L."/>
            <person name="Wang J."/>
            <person name="Lai Q."/>
            <person name="Huang Z."/>
            <person name="Shao Z."/>
        </authorList>
    </citation>
    <scope>NUCLEOTIDE SEQUENCE</scope>
    <source>
        <strain evidence="2">59MF3M-4</strain>
    </source>
</reference>
<reference evidence="2" key="2">
    <citation type="submission" date="2022-08" db="EMBL/GenBank/DDBJ databases">
        <authorList>
            <person name="Dong C."/>
        </authorList>
    </citation>
    <scope>NUCLEOTIDE SEQUENCE</scope>
    <source>
        <strain evidence="2">59MF3M-4</strain>
    </source>
</reference>
<evidence type="ECO:0000313" key="3">
    <source>
        <dbReference type="Proteomes" id="UP001147830"/>
    </source>
</evidence>